<dbReference type="InterPro" id="IPR001584">
    <property type="entry name" value="Integrase_cat-core"/>
</dbReference>
<dbReference type="GO" id="GO:0003676">
    <property type="term" value="F:nucleic acid binding"/>
    <property type="evidence" value="ECO:0007669"/>
    <property type="project" value="InterPro"/>
</dbReference>
<dbReference type="Pfam" id="PF17921">
    <property type="entry name" value="Integrase_H2C2"/>
    <property type="match status" value="1"/>
</dbReference>
<keyword evidence="3" id="KW-0540">Nuclease</keyword>
<keyword evidence="9" id="KW-1185">Reference proteome</keyword>
<dbReference type="GO" id="GO:0016787">
    <property type="term" value="F:hydrolase activity"/>
    <property type="evidence" value="ECO:0007669"/>
    <property type="project" value="UniProtKB-KW"/>
</dbReference>
<dbReference type="InParanoid" id="D3B7X1"/>
<evidence type="ECO:0000256" key="5">
    <source>
        <dbReference type="ARBA" id="ARBA00022801"/>
    </source>
</evidence>
<dbReference type="InterPro" id="IPR012337">
    <property type="entry name" value="RNaseH-like_sf"/>
</dbReference>
<evidence type="ECO:0000313" key="9">
    <source>
        <dbReference type="Proteomes" id="UP000001396"/>
    </source>
</evidence>
<comment type="caution">
    <text evidence="8">The sequence shown here is derived from an EMBL/GenBank/DDBJ whole genome shotgun (WGS) entry which is preliminary data.</text>
</comment>
<dbReference type="STRING" id="670386.D3B7X1"/>
<dbReference type="PROSITE" id="PS50994">
    <property type="entry name" value="INTEGRASE"/>
    <property type="match status" value="1"/>
</dbReference>
<dbReference type="InterPro" id="IPR041588">
    <property type="entry name" value="Integrase_H2C2"/>
</dbReference>
<accession>D3B7X1</accession>
<dbReference type="InterPro" id="IPR036397">
    <property type="entry name" value="RNaseH_sf"/>
</dbReference>
<dbReference type="GeneID" id="31360046"/>
<gene>
    <name evidence="8" type="ORF">PPL_04559</name>
</gene>
<dbReference type="GO" id="GO:0004519">
    <property type="term" value="F:endonuclease activity"/>
    <property type="evidence" value="ECO:0007669"/>
    <property type="project" value="UniProtKB-KW"/>
</dbReference>
<dbReference type="EMBL" id="ADBJ01000019">
    <property type="protein sequence ID" value="EFA82497.1"/>
    <property type="molecule type" value="Genomic_DNA"/>
</dbReference>
<dbReference type="Pfam" id="PF17917">
    <property type="entry name" value="RT_RNaseH"/>
    <property type="match status" value="1"/>
</dbReference>
<dbReference type="OMA" id="PIGHFEY"/>
<dbReference type="Gene3D" id="3.30.70.270">
    <property type="match status" value="2"/>
</dbReference>
<dbReference type="PANTHER" id="PTHR37984">
    <property type="entry name" value="PROTEIN CBG26694"/>
    <property type="match status" value="1"/>
</dbReference>
<sequence>MKLLLEFQDARKREKQIFEDFKDLFVEKLPEGFVPPQRKTDYKIELIDDKKPMIGVQYHKSPKQKTLAQQICQDWYKRGFIRKSTAPHSASCHVVPKKSGEGRLVIDFRVAKANTLPISFPIPRIDDRLNKLFHAKWISIFDMVEGYFQFLLHPDTCSTTAFSDGETLWEFVVLPFGTSQSPSAFAAAVQEILSQEDNNDANYFDDLFVGSEDIDHHEKDIRGFLQKLRRNQIYLKKSKCQMFQTKVELLGFKIGNGKTFAQSNKIDAIVSFPLPTTVKNLQRFLGLTNYYRNRVPNYARIAAPLYDRTKEKGNIELTPEEATAFEALKVAMVNATALSIPDPSKPFEIYTDASNIAIGATINQRDENNNLVPIAFHSKKLNDAQRILPTTSRELFAIIDTLIKYEYLLIDNPIKIFTDHKNLSFIHTKQRISPKEIRWINFLNKFNHEIIHIAGTDNLAADALSRREDYENPLPEELTKRVKEQKTDFIVSLKKRTDVKVIDINNLSYQIDGDDRRLLVTDPTVIQQLIAEAHDAPYTGHFDANNTYSKLRQFYRFPAMFATIESYVRSCHSCQTNQLDKKQTFITPHTPPTRPWDTISLDFVKLPMTKNGHDTVLVFVDLLSKMVKLVPTTITLTAEGLAKLFHDNVFVNFGLPSKIISDRDKLFTSNYYKELMKEIGTKLNISTPARPQTDGQSERLIRTLLDRIRRSLHKEDWDTNLKSLEFAINSNVNASTGHTPFFINYGYHPRTPLSMNQPFSNKTLDDHIKEVQRYHSIAKDNILESQDKQSKRIEDNNEQRPPFYVDQKKGIYTALEIEINVFIQQIIIFQ</sequence>
<reference evidence="8 9" key="1">
    <citation type="journal article" date="2011" name="Genome Res.">
        <title>Phylogeny-wide analysis of social amoeba genomes highlights ancient origins for complex intercellular communication.</title>
        <authorList>
            <person name="Heidel A.J."/>
            <person name="Lawal H.M."/>
            <person name="Felder M."/>
            <person name="Schilde C."/>
            <person name="Helps N.R."/>
            <person name="Tunggal B."/>
            <person name="Rivero F."/>
            <person name="John U."/>
            <person name="Schleicher M."/>
            <person name="Eichinger L."/>
            <person name="Platzer M."/>
            <person name="Noegel A.A."/>
            <person name="Schaap P."/>
            <person name="Gloeckner G."/>
        </authorList>
    </citation>
    <scope>NUCLEOTIDE SEQUENCE [LARGE SCALE GENOMIC DNA]</scope>
    <source>
        <strain evidence="9">ATCC 26659 / Pp 5 / PN500</strain>
    </source>
</reference>
<evidence type="ECO:0000256" key="3">
    <source>
        <dbReference type="ARBA" id="ARBA00022722"/>
    </source>
</evidence>
<dbReference type="CDD" id="cd09274">
    <property type="entry name" value="RNase_HI_RT_Ty3"/>
    <property type="match status" value="1"/>
</dbReference>
<keyword evidence="2" id="KW-0548">Nucleotidyltransferase</keyword>
<evidence type="ECO:0000256" key="2">
    <source>
        <dbReference type="ARBA" id="ARBA00022695"/>
    </source>
</evidence>
<dbReference type="GO" id="GO:0015074">
    <property type="term" value="P:DNA integration"/>
    <property type="evidence" value="ECO:0007669"/>
    <property type="project" value="InterPro"/>
</dbReference>
<dbReference type="Pfam" id="PF00078">
    <property type="entry name" value="RVT_1"/>
    <property type="match status" value="1"/>
</dbReference>
<dbReference type="Proteomes" id="UP000001396">
    <property type="component" value="Unassembled WGS sequence"/>
</dbReference>
<organism evidence="8 9">
    <name type="scientific">Heterostelium pallidum (strain ATCC 26659 / Pp 5 / PN500)</name>
    <name type="common">Cellular slime mold</name>
    <name type="synonym">Polysphondylium pallidum</name>
    <dbReference type="NCBI Taxonomy" id="670386"/>
    <lineage>
        <taxon>Eukaryota</taxon>
        <taxon>Amoebozoa</taxon>
        <taxon>Evosea</taxon>
        <taxon>Eumycetozoa</taxon>
        <taxon>Dictyostelia</taxon>
        <taxon>Acytosteliales</taxon>
        <taxon>Acytosteliaceae</taxon>
        <taxon>Heterostelium</taxon>
    </lineage>
</organism>
<dbReference type="SUPFAM" id="SSF56672">
    <property type="entry name" value="DNA/RNA polymerases"/>
    <property type="match status" value="1"/>
</dbReference>
<evidence type="ECO:0000259" key="7">
    <source>
        <dbReference type="PROSITE" id="PS50994"/>
    </source>
</evidence>
<dbReference type="InterPro" id="IPR000477">
    <property type="entry name" value="RT_dom"/>
</dbReference>
<dbReference type="GO" id="GO:0003964">
    <property type="term" value="F:RNA-directed DNA polymerase activity"/>
    <property type="evidence" value="ECO:0007669"/>
    <property type="project" value="UniProtKB-KW"/>
</dbReference>
<dbReference type="CDD" id="cd01647">
    <property type="entry name" value="RT_LTR"/>
    <property type="match status" value="1"/>
</dbReference>
<feature type="non-terminal residue" evidence="8">
    <location>
        <position position="830"/>
    </location>
</feature>
<dbReference type="InterPro" id="IPR041373">
    <property type="entry name" value="RT_RNaseH"/>
</dbReference>
<feature type="domain" description="Integrase catalytic" evidence="7">
    <location>
        <begin position="591"/>
        <end position="760"/>
    </location>
</feature>
<keyword evidence="5" id="KW-0378">Hydrolase</keyword>
<evidence type="ECO:0000256" key="4">
    <source>
        <dbReference type="ARBA" id="ARBA00022759"/>
    </source>
</evidence>
<dbReference type="InterPro" id="IPR043128">
    <property type="entry name" value="Rev_trsase/Diguanyl_cyclase"/>
</dbReference>
<protein>
    <submittedName>
        <fullName evidence="8">LTR-retrotransposon skipper</fullName>
    </submittedName>
</protein>
<dbReference type="PANTHER" id="PTHR37984:SF5">
    <property type="entry name" value="PROTEIN NYNRIN-LIKE"/>
    <property type="match status" value="1"/>
</dbReference>
<dbReference type="InterPro" id="IPR050951">
    <property type="entry name" value="Retrovirus_Pol_polyprotein"/>
</dbReference>
<proteinExistence type="predicted"/>
<keyword evidence="1" id="KW-0808">Transferase</keyword>
<dbReference type="FunFam" id="3.30.70.270:FF:000020">
    <property type="entry name" value="Transposon Tf2-6 polyprotein-like Protein"/>
    <property type="match status" value="1"/>
</dbReference>
<evidence type="ECO:0000313" key="8">
    <source>
        <dbReference type="EMBL" id="EFA82497.1"/>
    </source>
</evidence>
<keyword evidence="6" id="KW-0695">RNA-directed DNA polymerase</keyword>
<evidence type="ECO:0000256" key="6">
    <source>
        <dbReference type="ARBA" id="ARBA00022918"/>
    </source>
</evidence>
<evidence type="ECO:0000256" key="1">
    <source>
        <dbReference type="ARBA" id="ARBA00022679"/>
    </source>
</evidence>
<dbReference type="Gene3D" id="3.30.420.10">
    <property type="entry name" value="Ribonuclease H-like superfamily/Ribonuclease H"/>
    <property type="match status" value="1"/>
</dbReference>
<dbReference type="Gene3D" id="3.10.10.10">
    <property type="entry name" value="HIV Type 1 Reverse Transcriptase, subunit A, domain 1"/>
    <property type="match status" value="1"/>
</dbReference>
<keyword evidence="4" id="KW-0255">Endonuclease</keyword>
<dbReference type="AlphaFoldDB" id="D3B7X1"/>
<dbReference type="RefSeq" id="XP_020434614.1">
    <property type="nucleotide sequence ID" value="XM_020575461.1"/>
</dbReference>
<name>D3B7X1_HETP5</name>
<dbReference type="Gene3D" id="1.10.340.70">
    <property type="match status" value="1"/>
</dbReference>
<dbReference type="FunFam" id="3.30.420.10:FF:000032">
    <property type="entry name" value="Retrovirus-related Pol polyprotein from transposon 297-like Protein"/>
    <property type="match status" value="1"/>
</dbReference>
<dbReference type="SUPFAM" id="SSF53098">
    <property type="entry name" value="Ribonuclease H-like"/>
    <property type="match status" value="1"/>
</dbReference>
<dbReference type="InterPro" id="IPR043502">
    <property type="entry name" value="DNA/RNA_pol_sf"/>
</dbReference>